<accession>A0A537LQ69</accession>
<name>A0A537LQ69_9BACT</name>
<dbReference type="Gene3D" id="3.10.450.50">
    <property type="match status" value="1"/>
</dbReference>
<organism evidence="3 4">
    <name type="scientific">Candidatus Segetimicrobium genomatis</name>
    <dbReference type="NCBI Taxonomy" id="2569760"/>
    <lineage>
        <taxon>Bacteria</taxon>
        <taxon>Bacillati</taxon>
        <taxon>Candidatus Sysuimicrobiota</taxon>
        <taxon>Candidatus Sysuimicrobiia</taxon>
        <taxon>Candidatus Sysuimicrobiales</taxon>
        <taxon>Candidatus Segetimicrobiaceae</taxon>
        <taxon>Candidatus Segetimicrobium</taxon>
    </lineage>
</organism>
<dbReference type="Proteomes" id="UP000315217">
    <property type="component" value="Unassembled WGS sequence"/>
</dbReference>
<dbReference type="EMBL" id="VBAJ01000275">
    <property type="protein sequence ID" value="TMJ03969.1"/>
    <property type="molecule type" value="Genomic_DNA"/>
</dbReference>
<evidence type="ECO:0000313" key="4">
    <source>
        <dbReference type="Proteomes" id="UP000315217"/>
    </source>
</evidence>
<evidence type="ECO:0000313" key="3">
    <source>
        <dbReference type="EMBL" id="TMJ10155.1"/>
    </source>
</evidence>
<protein>
    <submittedName>
        <fullName evidence="3">Nuclear transport factor 2 family protein</fullName>
    </submittedName>
</protein>
<evidence type="ECO:0000256" key="1">
    <source>
        <dbReference type="SAM" id="MobiDB-lite"/>
    </source>
</evidence>
<feature type="region of interest" description="Disordered" evidence="1">
    <location>
        <begin position="1"/>
        <end position="26"/>
    </location>
</feature>
<dbReference type="SUPFAM" id="SSF54427">
    <property type="entry name" value="NTF2-like"/>
    <property type="match status" value="1"/>
</dbReference>
<dbReference type="InterPro" id="IPR039437">
    <property type="entry name" value="FrzH/put_lumazine-bd"/>
</dbReference>
<reference evidence="4 5" key="1">
    <citation type="journal article" date="2019" name="Nat. Microbiol.">
        <title>Mediterranean grassland soil C-N compound turnover is dependent on rainfall and depth, and is mediated by genomically divergent microorganisms.</title>
        <authorList>
            <person name="Diamond S."/>
            <person name="Andeer P.F."/>
            <person name="Li Z."/>
            <person name="Crits-Christoph A."/>
            <person name="Burstein D."/>
            <person name="Anantharaman K."/>
            <person name="Lane K.R."/>
            <person name="Thomas B.C."/>
            <person name="Pan C."/>
            <person name="Northen T.R."/>
            <person name="Banfield J.F."/>
        </authorList>
    </citation>
    <scope>NUCLEOTIDE SEQUENCE [LARGE SCALE GENOMIC DNA]</scope>
    <source>
        <strain evidence="3">NP_1</strain>
        <strain evidence="2">NP_2</strain>
    </source>
</reference>
<dbReference type="Pfam" id="PF12893">
    <property type="entry name" value="Lumazine_bd_2"/>
    <property type="match status" value="1"/>
</dbReference>
<comment type="caution">
    <text evidence="3">The sequence shown here is derived from an EMBL/GenBank/DDBJ whole genome shotgun (WGS) entry which is preliminary data.</text>
</comment>
<feature type="compositionally biased region" description="Basic and acidic residues" evidence="1">
    <location>
        <begin position="12"/>
        <end position="22"/>
    </location>
</feature>
<dbReference type="EMBL" id="VBAI01000128">
    <property type="protein sequence ID" value="TMJ10155.1"/>
    <property type="molecule type" value="Genomic_DNA"/>
</dbReference>
<proteinExistence type="predicted"/>
<dbReference type="Proteomes" id="UP000318661">
    <property type="component" value="Unassembled WGS sequence"/>
</dbReference>
<evidence type="ECO:0000313" key="2">
    <source>
        <dbReference type="EMBL" id="TMJ03969.1"/>
    </source>
</evidence>
<evidence type="ECO:0000313" key="5">
    <source>
        <dbReference type="Proteomes" id="UP000318661"/>
    </source>
</evidence>
<gene>
    <name evidence="3" type="ORF">E6G98_07970</name>
    <name evidence="2" type="ORF">E6G99_11035</name>
</gene>
<dbReference type="InterPro" id="IPR032710">
    <property type="entry name" value="NTF2-like_dom_sf"/>
</dbReference>
<sequence>MEMRNAQNDETDLSRKDNRDGRPSAGDEAAVVGAVLDYFEGWFQGDAIRMERALHPELAKRCLGGDQRWWGEAGGEGTGPGALETTTAREMINATARGVGKERARIVDDLRIQVQVVDIYDTIAAVTVRSAVYREYLHLVRTREGWKIANALWQRT</sequence>
<dbReference type="AlphaFoldDB" id="A0A537LQ69"/>